<dbReference type="InterPro" id="IPR038461">
    <property type="entry name" value="Schlafen_AlbA_2_dom_sf"/>
</dbReference>
<dbReference type="InterPro" id="IPR007421">
    <property type="entry name" value="Schlafen_AlbA_2_dom"/>
</dbReference>
<dbReference type="Gene3D" id="3.30.950.30">
    <property type="entry name" value="Schlafen, AAA domain"/>
    <property type="match status" value="1"/>
</dbReference>
<evidence type="ECO:0000259" key="1">
    <source>
        <dbReference type="Pfam" id="PF04326"/>
    </source>
</evidence>
<proteinExistence type="predicted"/>
<accession>A0AA86MRE1</accession>
<dbReference type="AlphaFoldDB" id="A0AA86MRE1"/>
<dbReference type="EMBL" id="CAKJVE010000004">
    <property type="protein sequence ID" value="CAG9704606.1"/>
    <property type="molecule type" value="Genomic_DNA"/>
</dbReference>
<keyword evidence="2" id="KW-0067">ATP-binding</keyword>
<evidence type="ECO:0000313" key="3">
    <source>
        <dbReference type="Proteomes" id="UP000789738"/>
    </source>
</evidence>
<sequence length="383" mass="44334">MGDIYGYKETEINIKREEGTKLDFKLKLELWNETGKKELAKDVCAIANSNGGRGYIIVGIEDKTKRIIGIEDSDKFKEEQIQQIITSRCEPPIPIEINFVEIENKEICVICIYDGEQKPYQVRENGAFYIRRGSTTDVMRKQELIAAFEENLNLTIETCPVMRSDDSMLNMELVNTYFKKKGIQINEENKKFLLLTTGILFEDKEKSKLRCTYGGLLVFSDKNFLCIPNNMIKIVDKLNSEYGEVHIVQGSLLSMIDKTEEIIEKIMPKGYYIESIIEAVKNAVLYREYFDLNRIIEISISKNNIVVCSPGEFIDYNIKGQTTNYNKRNIWLYEKLMTIDEKDRFLNNGRGFYRIKNGFKGKGKVRFVNSRVEHSFKVILPGV</sequence>
<dbReference type="GO" id="GO:0005524">
    <property type="term" value="F:ATP binding"/>
    <property type="evidence" value="ECO:0007669"/>
    <property type="project" value="UniProtKB-KW"/>
</dbReference>
<dbReference type="Gene3D" id="3.30.565.60">
    <property type="match status" value="1"/>
</dbReference>
<organism evidence="2 3">
    <name type="scientific">Clostridium neonatale</name>
    <dbReference type="NCBI Taxonomy" id="137838"/>
    <lineage>
        <taxon>Bacteria</taxon>
        <taxon>Bacillati</taxon>
        <taxon>Bacillota</taxon>
        <taxon>Clostridia</taxon>
        <taxon>Eubacteriales</taxon>
        <taxon>Clostridiaceae</taxon>
        <taxon>Clostridium</taxon>
    </lineage>
</organism>
<dbReference type="InterPro" id="IPR038475">
    <property type="entry name" value="RecG_C_sf"/>
</dbReference>
<comment type="caution">
    <text evidence="2">The sequence shown here is derived from an EMBL/GenBank/DDBJ whole genome shotgun (WGS) entry which is preliminary data.</text>
</comment>
<evidence type="ECO:0000313" key="2">
    <source>
        <dbReference type="EMBL" id="CAG9704606.1"/>
    </source>
</evidence>
<dbReference type="PANTHER" id="PTHR30595">
    <property type="entry name" value="GLPR-RELATED TRANSCRIPTIONAL REPRESSOR"/>
    <property type="match status" value="1"/>
</dbReference>
<dbReference type="Pfam" id="PF04326">
    <property type="entry name" value="SLFN_AlbA_2"/>
    <property type="match status" value="1"/>
</dbReference>
<gene>
    <name evidence="2" type="ORF">CNEO_41371</name>
</gene>
<keyword evidence="2" id="KW-0547">Nucleotide-binding</keyword>
<dbReference type="Proteomes" id="UP000789738">
    <property type="component" value="Unassembled WGS sequence"/>
</dbReference>
<protein>
    <submittedName>
        <fullName evidence="2">ATP-binding protein</fullName>
    </submittedName>
</protein>
<feature type="domain" description="Schlafen AlbA-2" evidence="1">
    <location>
        <begin position="18"/>
        <end position="139"/>
    </location>
</feature>
<name>A0AA86MRE1_9CLOT</name>
<reference evidence="2" key="1">
    <citation type="submission" date="2021-10" db="EMBL/GenBank/DDBJ databases">
        <authorList>
            <person name="Mesa V."/>
        </authorList>
    </citation>
    <scope>NUCLEOTIDE SEQUENCE</scope>
    <source>
        <strain evidence="2">CC3_PB</strain>
    </source>
</reference>
<dbReference type="PANTHER" id="PTHR30595:SF6">
    <property type="entry name" value="SCHLAFEN ALBA-2 DOMAIN-CONTAINING PROTEIN"/>
    <property type="match status" value="1"/>
</dbReference>